<comment type="caution">
    <text evidence="1">The sequence shown here is derived from an EMBL/GenBank/DDBJ whole genome shotgun (WGS) entry which is preliminary data.</text>
</comment>
<name>A0A5C5Z947_9BACT</name>
<sequence length="287" mass="31204">MMSTERLLGEKRIHMVPLVLNSMSDGYRGDAFENQRNKQSNRIKLMESFTPITLRIPGIWSNPAELLSRIPDGFRMTPDGLVLPDGDLVKLIPMEPDDQFADIFQISCRRTASEGDMAIVRDYTVNIALTAPGGSLKAARSIMKAGAAIVQAGGGGVFIDNSALAHGGTAWVELAEDGSPDALSFAFVGIVRGKTEARTMGMNALGLHDVVMQLADLDETGESMIELIRYMASSENPIGDGHILADEHGLRFKAVKTSDDEFDGDSPMHNPRGRLKLISFKEIAEQN</sequence>
<evidence type="ECO:0008006" key="3">
    <source>
        <dbReference type="Google" id="ProtNLM"/>
    </source>
</evidence>
<protein>
    <recommendedName>
        <fullName evidence="3">DUF4261 domain-containing protein</fullName>
    </recommendedName>
</protein>
<dbReference type="AlphaFoldDB" id="A0A5C5Z947"/>
<dbReference type="RefSeq" id="WP_146401108.1">
    <property type="nucleotide sequence ID" value="NZ_SJPJ01000001.1"/>
</dbReference>
<evidence type="ECO:0000313" key="1">
    <source>
        <dbReference type="EMBL" id="TWT83748.1"/>
    </source>
</evidence>
<dbReference type="Proteomes" id="UP000315010">
    <property type="component" value="Unassembled WGS sequence"/>
</dbReference>
<evidence type="ECO:0000313" key="2">
    <source>
        <dbReference type="Proteomes" id="UP000315010"/>
    </source>
</evidence>
<reference evidence="1 2" key="1">
    <citation type="submission" date="2019-02" db="EMBL/GenBank/DDBJ databases">
        <title>Deep-cultivation of Planctomycetes and their phenomic and genomic characterization uncovers novel biology.</title>
        <authorList>
            <person name="Wiegand S."/>
            <person name="Jogler M."/>
            <person name="Boedeker C."/>
            <person name="Pinto D."/>
            <person name="Vollmers J."/>
            <person name="Rivas-Marin E."/>
            <person name="Kohn T."/>
            <person name="Peeters S.H."/>
            <person name="Heuer A."/>
            <person name="Rast P."/>
            <person name="Oberbeckmann S."/>
            <person name="Bunk B."/>
            <person name="Jeske O."/>
            <person name="Meyerdierks A."/>
            <person name="Storesund J.E."/>
            <person name="Kallscheuer N."/>
            <person name="Luecker S."/>
            <person name="Lage O.M."/>
            <person name="Pohl T."/>
            <person name="Merkel B.J."/>
            <person name="Hornburger P."/>
            <person name="Mueller R.-W."/>
            <person name="Bruemmer F."/>
            <person name="Labrenz M."/>
            <person name="Spormann A.M."/>
            <person name="Op Den Camp H."/>
            <person name="Overmann J."/>
            <person name="Amann R."/>
            <person name="Jetten M.S.M."/>
            <person name="Mascher T."/>
            <person name="Medema M.H."/>
            <person name="Devos D.P."/>
            <person name="Kaster A.-K."/>
            <person name="Ovreas L."/>
            <person name="Rohde M."/>
            <person name="Galperin M.Y."/>
            <person name="Jogler C."/>
        </authorList>
    </citation>
    <scope>NUCLEOTIDE SEQUENCE [LARGE SCALE GENOMIC DNA]</scope>
    <source>
        <strain evidence="1 2">CA13</strain>
    </source>
</reference>
<accession>A0A5C5Z947</accession>
<dbReference type="OrthoDB" id="268135at2"/>
<gene>
    <name evidence="1" type="ORF">CA13_52150</name>
</gene>
<keyword evidence="2" id="KW-1185">Reference proteome</keyword>
<organism evidence="1 2">
    <name type="scientific">Novipirellula herctigrandis</name>
    <dbReference type="NCBI Taxonomy" id="2527986"/>
    <lineage>
        <taxon>Bacteria</taxon>
        <taxon>Pseudomonadati</taxon>
        <taxon>Planctomycetota</taxon>
        <taxon>Planctomycetia</taxon>
        <taxon>Pirellulales</taxon>
        <taxon>Pirellulaceae</taxon>
        <taxon>Novipirellula</taxon>
    </lineage>
</organism>
<proteinExistence type="predicted"/>
<dbReference type="EMBL" id="SJPJ01000001">
    <property type="protein sequence ID" value="TWT83748.1"/>
    <property type="molecule type" value="Genomic_DNA"/>
</dbReference>